<feature type="non-terminal residue" evidence="1">
    <location>
        <position position="185"/>
    </location>
</feature>
<comment type="caution">
    <text evidence="1">The sequence shown here is derived from an EMBL/GenBank/DDBJ whole genome shotgun (WGS) entry which is preliminary data.</text>
</comment>
<evidence type="ECO:0000313" key="2">
    <source>
        <dbReference type="Proteomes" id="UP000305401"/>
    </source>
</evidence>
<accession>A0AC61S4J7</accession>
<gene>
    <name evidence="1" type="ORF">E5990_07455</name>
</gene>
<dbReference type="Proteomes" id="UP000305401">
    <property type="component" value="Unassembled WGS sequence"/>
</dbReference>
<proteinExistence type="predicted"/>
<organism evidence="1 2">
    <name type="scientific">Muribaculum caecicola</name>
    <dbReference type="NCBI Taxonomy" id="3038144"/>
    <lineage>
        <taxon>Bacteria</taxon>
        <taxon>Pseudomonadati</taxon>
        <taxon>Bacteroidota</taxon>
        <taxon>Bacteroidia</taxon>
        <taxon>Bacteroidales</taxon>
        <taxon>Muribaculaceae</taxon>
        <taxon>Muribaculum</taxon>
    </lineage>
</organism>
<keyword evidence="2" id="KW-1185">Reference proteome</keyword>
<name>A0AC61S4J7_9BACT</name>
<dbReference type="EMBL" id="SSTG01000089">
    <property type="protein sequence ID" value="THG48269.1"/>
    <property type="molecule type" value="Genomic_DNA"/>
</dbReference>
<protein>
    <submittedName>
        <fullName evidence="1">Uncharacterized protein</fullName>
    </submittedName>
</protein>
<evidence type="ECO:0000313" key="1">
    <source>
        <dbReference type="EMBL" id="THG48269.1"/>
    </source>
</evidence>
<sequence>MKKLFAKTAIAAIILGMGTSACNEDSSTFSTEGLDISYDTNSNTAITSFSIKANKKILTGLDSVFFTIDLNKFSIFNADSLPKGTDVSKLLVNIGNSGSSKIVIKYTDYKTQEKKELEYSSSNNTDSINFLDEVTVTVTSLNELQTKTYDIKVNVHKTEPDSLCWGSVQYAPLPSGGTPTAQGTA</sequence>
<reference evidence="1" key="1">
    <citation type="submission" date="2019-04" db="EMBL/GenBank/DDBJ databases">
        <title>Microbes associate with the intestines of laboratory mice.</title>
        <authorList>
            <person name="Navarre W."/>
            <person name="Wong E."/>
            <person name="Huang K.C."/>
            <person name="Tropini C."/>
            <person name="Ng K."/>
            <person name="Yu B."/>
        </authorList>
    </citation>
    <scope>NUCLEOTIDE SEQUENCE</scope>
    <source>
        <strain evidence="1">NM86_A22</strain>
    </source>
</reference>